<keyword evidence="5" id="KW-0449">Lipoprotein</keyword>
<evidence type="ECO:0000256" key="2">
    <source>
        <dbReference type="ARBA" id="ARBA00023136"/>
    </source>
</evidence>
<evidence type="ECO:0000256" key="1">
    <source>
        <dbReference type="ARBA" id="ARBA00022729"/>
    </source>
</evidence>
<evidence type="ECO:0000313" key="6">
    <source>
        <dbReference type="EMBL" id="NYS62590.1"/>
    </source>
</evidence>
<keyword evidence="2" id="KW-0472">Membrane</keyword>
<evidence type="ECO:0000256" key="3">
    <source>
        <dbReference type="ARBA" id="ARBA00023139"/>
    </source>
</evidence>
<dbReference type="InterPro" id="IPR007485">
    <property type="entry name" value="LPS_assembly_LptE"/>
</dbReference>
<dbReference type="GO" id="GO:1990351">
    <property type="term" value="C:transporter complex"/>
    <property type="evidence" value="ECO:0007669"/>
    <property type="project" value="TreeGrafter"/>
</dbReference>
<evidence type="ECO:0000256" key="4">
    <source>
        <dbReference type="ARBA" id="ARBA00023237"/>
    </source>
</evidence>
<dbReference type="EMBL" id="JACCDF010000026">
    <property type="protein sequence ID" value="NYS62590.1"/>
    <property type="molecule type" value="Genomic_DNA"/>
</dbReference>
<accession>A0A7Z0RWU2</accession>
<dbReference type="PANTHER" id="PTHR38098">
    <property type="entry name" value="LPS-ASSEMBLY LIPOPROTEIN LPTE"/>
    <property type="match status" value="1"/>
</dbReference>
<dbReference type="Proteomes" id="UP000586119">
    <property type="component" value="Unassembled WGS sequence"/>
</dbReference>
<sequence length="170" mass="18882">MNRRTFLAKSALTVSIAASVAMLGGCGFRLRGSDSLFKLPAFILEGDTRSAVAQSLQTQLDATGAGVREENAPWRLTLDTPELSERRLGAAGRGSREHEFTLSTHVSLQQRSNNAYVLNNERVSTSTRQRINDDDLLNRDVLMSEVRRDLSQQLAQRIIERLATLEVLRA</sequence>
<evidence type="ECO:0000256" key="5">
    <source>
        <dbReference type="ARBA" id="ARBA00023288"/>
    </source>
</evidence>
<dbReference type="GO" id="GO:0043165">
    <property type="term" value="P:Gram-negative-bacterium-type cell outer membrane assembly"/>
    <property type="evidence" value="ECO:0007669"/>
    <property type="project" value="InterPro"/>
</dbReference>
<dbReference type="GO" id="GO:0019867">
    <property type="term" value="C:outer membrane"/>
    <property type="evidence" value="ECO:0007669"/>
    <property type="project" value="InterPro"/>
</dbReference>
<dbReference type="PANTHER" id="PTHR38098:SF1">
    <property type="entry name" value="LPS-ASSEMBLY LIPOPROTEIN LPTE"/>
    <property type="match status" value="1"/>
</dbReference>
<gene>
    <name evidence="6" type="ORF">HZS81_17695</name>
</gene>
<keyword evidence="7" id="KW-1185">Reference proteome</keyword>
<keyword evidence="3" id="KW-0564">Palmitate</keyword>
<dbReference type="PROSITE" id="PS51257">
    <property type="entry name" value="PROKAR_LIPOPROTEIN"/>
    <property type="match status" value="1"/>
</dbReference>
<dbReference type="AlphaFoldDB" id="A0A7Z0RWU2"/>
<dbReference type="Gene3D" id="3.30.160.150">
    <property type="entry name" value="Lipoprotein like domain"/>
    <property type="match status" value="1"/>
</dbReference>
<reference evidence="6 7" key="1">
    <citation type="journal article" date="2015" name="Int. J. Syst. Evol. Microbiol.">
        <title>Halomonas salicampi sp. nov., a halotolerant and alkalitolerant bacterium isolated from a saltern soil.</title>
        <authorList>
            <person name="Lee J.C."/>
            <person name="Kim Y.S."/>
            <person name="Yun B.S."/>
            <person name="Whang K.S."/>
        </authorList>
    </citation>
    <scope>NUCLEOTIDE SEQUENCE [LARGE SCALE GENOMIC DNA]</scope>
    <source>
        <strain evidence="6 7">BH103</strain>
    </source>
</reference>
<evidence type="ECO:0000313" key="7">
    <source>
        <dbReference type="Proteomes" id="UP000586119"/>
    </source>
</evidence>
<dbReference type="GO" id="GO:0001530">
    <property type="term" value="F:lipopolysaccharide binding"/>
    <property type="evidence" value="ECO:0007669"/>
    <property type="project" value="TreeGrafter"/>
</dbReference>
<protein>
    <recommendedName>
        <fullName evidence="8">LPS-assembly lipoprotein LptE</fullName>
    </recommendedName>
</protein>
<keyword evidence="1" id="KW-0732">Signal</keyword>
<dbReference type="GO" id="GO:0015920">
    <property type="term" value="P:lipopolysaccharide transport"/>
    <property type="evidence" value="ECO:0007669"/>
    <property type="project" value="TreeGrafter"/>
</dbReference>
<keyword evidence="4" id="KW-0998">Cell outer membrane</keyword>
<proteinExistence type="predicted"/>
<comment type="caution">
    <text evidence="6">The sequence shown here is derived from an EMBL/GenBank/DDBJ whole genome shotgun (WGS) entry which is preliminary data.</text>
</comment>
<evidence type="ECO:0008006" key="8">
    <source>
        <dbReference type="Google" id="ProtNLM"/>
    </source>
</evidence>
<dbReference type="RefSeq" id="WP_179931844.1">
    <property type="nucleotide sequence ID" value="NZ_JACCDF010000026.1"/>
</dbReference>
<name>A0A7Z0RWU2_9GAMM</name>
<organism evidence="6 7">
    <name type="scientific">Vreelandella salicampi</name>
    <dbReference type="NCBI Taxonomy" id="1449798"/>
    <lineage>
        <taxon>Bacteria</taxon>
        <taxon>Pseudomonadati</taxon>
        <taxon>Pseudomonadota</taxon>
        <taxon>Gammaproteobacteria</taxon>
        <taxon>Oceanospirillales</taxon>
        <taxon>Halomonadaceae</taxon>
        <taxon>Vreelandella</taxon>
    </lineage>
</organism>